<keyword evidence="8" id="KW-1185">Reference proteome</keyword>
<feature type="transmembrane region" description="Helical" evidence="5">
    <location>
        <begin position="345"/>
        <end position="367"/>
    </location>
</feature>
<gene>
    <name evidence="7" type="ORF">JOF53_007858</name>
</gene>
<dbReference type="PROSITE" id="PS50850">
    <property type="entry name" value="MFS"/>
    <property type="match status" value="1"/>
</dbReference>
<dbReference type="EMBL" id="JAGIOO010000001">
    <property type="protein sequence ID" value="MBP2478986.1"/>
    <property type="molecule type" value="Genomic_DNA"/>
</dbReference>
<dbReference type="SUPFAM" id="SSF103473">
    <property type="entry name" value="MFS general substrate transporter"/>
    <property type="match status" value="1"/>
</dbReference>
<protein>
    <submittedName>
        <fullName evidence="7">EmrB/QacA subfamily drug resistance transporter</fullName>
    </submittedName>
</protein>
<feature type="transmembrane region" description="Helical" evidence="5">
    <location>
        <begin position="257"/>
        <end position="281"/>
    </location>
</feature>
<dbReference type="Proteomes" id="UP001519363">
    <property type="component" value="Unassembled WGS sequence"/>
</dbReference>
<proteinExistence type="predicted"/>
<dbReference type="Gene3D" id="1.20.1720.10">
    <property type="entry name" value="Multidrug resistance protein D"/>
    <property type="match status" value="1"/>
</dbReference>
<dbReference type="CDD" id="cd17321">
    <property type="entry name" value="MFS_MMR_MDR_like"/>
    <property type="match status" value="1"/>
</dbReference>
<accession>A0ABS5ARC6</accession>
<dbReference type="PANTHER" id="PTHR42718">
    <property type="entry name" value="MAJOR FACILITATOR SUPERFAMILY MULTIDRUG TRANSPORTER MFSC"/>
    <property type="match status" value="1"/>
</dbReference>
<dbReference type="InterPro" id="IPR036259">
    <property type="entry name" value="MFS_trans_sf"/>
</dbReference>
<feature type="transmembrane region" description="Helical" evidence="5">
    <location>
        <begin position="72"/>
        <end position="91"/>
    </location>
</feature>
<dbReference type="PANTHER" id="PTHR42718:SF49">
    <property type="entry name" value="EXPORT PROTEIN"/>
    <property type="match status" value="1"/>
</dbReference>
<keyword evidence="2 5" id="KW-0812">Transmembrane</keyword>
<feature type="transmembrane region" description="Helical" evidence="5">
    <location>
        <begin position="293"/>
        <end position="314"/>
    </location>
</feature>
<feature type="transmembrane region" description="Helical" evidence="5">
    <location>
        <begin position="217"/>
        <end position="236"/>
    </location>
</feature>
<evidence type="ECO:0000313" key="7">
    <source>
        <dbReference type="EMBL" id="MBP2478986.1"/>
    </source>
</evidence>
<evidence type="ECO:0000256" key="3">
    <source>
        <dbReference type="ARBA" id="ARBA00022989"/>
    </source>
</evidence>
<evidence type="ECO:0000256" key="5">
    <source>
        <dbReference type="SAM" id="Phobius"/>
    </source>
</evidence>
<organism evidence="7 8">
    <name type="scientific">Crossiella equi</name>
    <dbReference type="NCBI Taxonomy" id="130796"/>
    <lineage>
        <taxon>Bacteria</taxon>
        <taxon>Bacillati</taxon>
        <taxon>Actinomycetota</taxon>
        <taxon>Actinomycetes</taxon>
        <taxon>Pseudonocardiales</taxon>
        <taxon>Pseudonocardiaceae</taxon>
        <taxon>Crossiella</taxon>
    </lineage>
</organism>
<feature type="transmembrane region" description="Helical" evidence="5">
    <location>
        <begin position="49"/>
        <end position="67"/>
    </location>
</feature>
<feature type="transmembrane region" description="Helical" evidence="5">
    <location>
        <begin position="192"/>
        <end position="211"/>
    </location>
</feature>
<comment type="subcellular location">
    <subcellularLocation>
        <location evidence="1">Cell membrane</location>
        <topology evidence="1">Multi-pass membrane protein</topology>
    </subcellularLocation>
</comment>
<dbReference type="Gene3D" id="1.20.1250.20">
    <property type="entry name" value="MFS general substrate transporter like domains"/>
    <property type="match status" value="1"/>
</dbReference>
<evidence type="ECO:0000256" key="1">
    <source>
        <dbReference type="ARBA" id="ARBA00004651"/>
    </source>
</evidence>
<comment type="caution">
    <text evidence="7">The sequence shown here is derived from an EMBL/GenBank/DDBJ whole genome shotgun (WGS) entry which is preliminary data.</text>
</comment>
<feature type="transmembrane region" description="Helical" evidence="5">
    <location>
        <begin position="130"/>
        <end position="151"/>
    </location>
</feature>
<keyword evidence="3 5" id="KW-1133">Transmembrane helix</keyword>
<evidence type="ECO:0000256" key="4">
    <source>
        <dbReference type="ARBA" id="ARBA00023136"/>
    </source>
</evidence>
<keyword evidence="4 5" id="KW-0472">Membrane</keyword>
<feature type="domain" description="Major facilitator superfamily (MFS) profile" evidence="6">
    <location>
        <begin position="6"/>
        <end position="429"/>
    </location>
</feature>
<evidence type="ECO:0000313" key="8">
    <source>
        <dbReference type="Proteomes" id="UP001519363"/>
    </source>
</evidence>
<feature type="transmembrane region" description="Helical" evidence="5">
    <location>
        <begin position="157"/>
        <end position="180"/>
    </location>
</feature>
<sequence length="439" mass="44610">MRKWMPLVAVCLAAFLLIVDTTVVTVALPELARGLGSSLADLQWVTNGYPLALAVFSLSAGSVADLFGPRRVFLCATGVFGAASLLCGLAPGTGTLVLGRALQGVGASAVFVTGMALLGTYRDRERATAIGVWSAVVGAAAAAGPLVGGLLTQFLGWRAIFFVNVPVAALTIGLALRYTTAAPRLPAGRPDLPGMFWFAVCAGTLTCGLIRAGESGWSVATAVLLGLSALALSVLVRVERRSPRPVLDLVLFRDTAFLGILLCVVASATAFAALVYLSLWLQDSRGLGPAGTGLTLLPMAVTSFLVSTAAGKVLHRVPPRLTLAAGSLLLGKGFLLAWLSLPLGLVVVGAGVGLSVPATSSAVLAAVPPERAGLASGALATVRQLGQVLGVAVLGLVFRDAGIVGVLLVSAGLALLTSGLGYASLRKVASRSRLVSSRD</sequence>
<evidence type="ECO:0000256" key="2">
    <source>
        <dbReference type="ARBA" id="ARBA00022692"/>
    </source>
</evidence>
<evidence type="ECO:0000259" key="6">
    <source>
        <dbReference type="PROSITE" id="PS50850"/>
    </source>
</evidence>
<dbReference type="InterPro" id="IPR011701">
    <property type="entry name" value="MFS"/>
</dbReference>
<dbReference type="Pfam" id="PF07690">
    <property type="entry name" value="MFS_1"/>
    <property type="match status" value="1"/>
</dbReference>
<name>A0ABS5ARC6_9PSEU</name>
<dbReference type="RefSeq" id="WP_158103605.1">
    <property type="nucleotide sequence ID" value="NZ_JAGIOO010000001.1"/>
</dbReference>
<feature type="transmembrane region" description="Helical" evidence="5">
    <location>
        <begin position="97"/>
        <end position="118"/>
    </location>
</feature>
<reference evidence="7 8" key="1">
    <citation type="submission" date="2021-03" db="EMBL/GenBank/DDBJ databases">
        <title>Sequencing the genomes of 1000 actinobacteria strains.</title>
        <authorList>
            <person name="Klenk H.-P."/>
        </authorList>
    </citation>
    <scope>NUCLEOTIDE SEQUENCE [LARGE SCALE GENOMIC DNA]</scope>
    <source>
        <strain evidence="7 8">DSM 44580</strain>
    </source>
</reference>
<feature type="transmembrane region" description="Helical" evidence="5">
    <location>
        <begin position="403"/>
        <end position="425"/>
    </location>
</feature>
<dbReference type="InterPro" id="IPR020846">
    <property type="entry name" value="MFS_dom"/>
</dbReference>
<dbReference type="PRINTS" id="PR01036">
    <property type="entry name" value="TCRTETB"/>
</dbReference>